<gene>
    <name evidence="2" type="ORF">BJ508DRAFT_416181</name>
</gene>
<reference evidence="2 3" key="1">
    <citation type="journal article" date="2018" name="Nat. Ecol. Evol.">
        <title>Pezizomycetes genomes reveal the molecular basis of ectomycorrhizal truffle lifestyle.</title>
        <authorList>
            <person name="Murat C."/>
            <person name="Payen T."/>
            <person name="Noel B."/>
            <person name="Kuo A."/>
            <person name="Morin E."/>
            <person name="Chen J."/>
            <person name="Kohler A."/>
            <person name="Krizsan K."/>
            <person name="Balestrini R."/>
            <person name="Da Silva C."/>
            <person name="Montanini B."/>
            <person name="Hainaut M."/>
            <person name="Levati E."/>
            <person name="Barry K.W."/>
            <person name="Belfiori B."/>
            <person name="Cichocki N."/>
            <person name="Clum A."/>
            <person name="Dockter R.B."/>
            <person name="Fauchery L."/>
            <person name="Guy J."/>
            <person name="Iotti M."/>
            <person name="Le Tacon F."/>
            <person name="Lindquist E.A."/>
            <person name="Lipzen A."/>
            <person name="Malagnac F."/>
            <person name="Mello A."/>
            <person name="Molinier V."/>
            <person name="Miyauchi S."/>
            <person name="Poulain J."/>
            <person name="Riccioni C."/>
            <person name="Rubini A."/>
            <person name="Sitrit Y."/>
            <person name="Splivallo R."/>
            <person name="Traeger S."/>
            <person name="Wang M."/>
            <person name="Zifcakova L."/>
            <person name="Wipf D."/>
            <person name="Zambonelli A."/>
            <person name="Paolocci F."/>
            <person name="Nowrousian M."/>
            <person name="Ottonello S."/>
            <person name="Baldrian P."/>
            <person name="Spatafora J.W."/>
            <person name="Henrissat B."/>
            <person name="Nagy L.G."/>
            <person name="Aury J.M."/>
            <person name="Wincker P."/>
            <person name="Grigoriev I.V."/>
            <person name="Bonfante P."/>
            <person name="Martin F.M."/>
        </authorList>
    </citation>
    <scope>NUCLEOTIDE SEQUENCE [LARGE SCALE GENOMIC DNA]</scope>
    <source>
        <strain evidence="2 3">RN42</strain>
    </source>
</reference>
<dbReference type="AlphaFoldDB" id="A0A3N4HZ30"/>
<dbReference type="Proteomes" id="UP000275078">
    <property type="component" value="Unassembled WGS sequence"/>
</dbReference>
<organism evidence="2 3">
    <name type="scientific">Ascobolus immersus RN42</name>
    <dbReference type="NCBI Taxonomy" id="1160509"/>
    <lineage>
        <taxon>Eukaryota</taxon>
        <taxon>Fungi</taxon>
        <taxon>Dikarya</taxon>
        <taxon>Ascomycota</taxon>
        <taxon>Pezizomycotina</taxon>
        <taxon>Pezizomycetes</taxon>
        <taxon>Pezizales</taxon>
        <taxon>Ascobolaceae</taxon>
        <taxon>Ascobolus</taxon>
    </lineage>
</organism>
<feature type="region of interest" description="Disordered" evidence="1">
    <location>
        <begin position="25"/>
        <end position="60"/>
    </location>
</feature>
<keyword evidence="3" id="KW-1185">Reference proteome</keyword>
<protein>
    <submittedName>
        <fullName evidence="2">Uncharacterized protein</fullName>
    </submittedName>
</protein>
<evidence type="ECO:0000256" key="1">
    <source>
        <dbReference type="SAM" id="MobiDB-lite"/>
    </source>
</evidence>
<feature type="region of interest" description="Disordered" evidence="1">
    <location>
        <begin position="77"/>
        <end position="102"/>
    </location>
</feature>
<dbReference type="EMBL" id="ML119703">
    <property type="protein sequence ID" value="RPA79092.1"/>
    <property type="molecule type" value="Genomic_DNA"/>
</dbReference>
<accession>A0A3N4HZ30</accession>
<evidence type="ECO:0000313" key="3">
    <source>
        <dbReference type="Proteomes" id="UP000275078"/>
    </source>
</evidence>
<sequence>MLKHTHINSLTAHSNQTTYKYNITKQNNKQHKPQTPAPTTRMSPCSKDCPRSYGPSNQDEKTAHDLISESLYTPETCPNCNSSSSSVYSVDEDADSKPVDSKLSDKGMEELLQTLRSVLLPRKYRKIWKNWNHPVYTTIPGSSIANSLYHPLFMLPSPDIALWAVDGLLKTPLSPIRSESDDDEAFQRFGKAIKSRLSTVKSGDNSTLSEILSLLTDLMNLLRASSGPFKASHFMSSKPVRAKGAKNRVRRAWLNVKHMCFSDFSDISEYRGTKHQQWRNYGVFKQYTAYTKTFILLYNGWYNKPGLAWTSKKLREAIKEDIEEVFDGWKEEVVVEWMSTAIKNLELERETLERHFTL</sequence>
<evidence type="ECO:0000313" key="2">
    <source>
        <dbReference type="EMBL" id="RPA79092.1"/>
    </source>
</evidence>
<name>A0A3N4HZ30_ASCIM</name>
<proteinExistence type="predicted"/>